<evidence type="ECO:0000256" key="13">
    <source>
        <dbReference type="ARBA" id="ARBA00023002"/>
    </source>
</evidence>
<keyword evidence="11" id="KW-0521">NADP</keyword>
<keyword evidence="21" id="KW-1185">Reference proteome</keyword>
<dbReference type="InterPro" id="IPR001709">
    <property type="entry name" value="Flavoprot_Pyr_Nucl_cyt_Rdtase"/>
</dbReference>
<dbReference type="SUPFAM" id="SSF63380">
    <property type="entry name" value="Riboflavin synthase domain-like"/>
    <property type="match status" value="1"/>
</dbReference>
<dbReference type="Gene3D" id="1.20.990.10">
    <property type="entry name" value="NADPH-cytochrome p450 Reductase, Chain A, domain 3"/>
    <property type="match status" value="1"/>
</dbReference>
<dbReference type="InterPro" id="IPR017938">
    <property type="entry name" value="Riboflavin_synthase-like_b-brl"/>
</dbReference>
<evidence type="ECO:0000256" key="17">
    <source>
        <dbReference type="ARBA" id="ARBA00059320"/>
    </source>
</evidence>
<evidence type="ECO:0000256" key="14">
    <source>
        <dbReference type="ARBA" id="ARBA00023004"/>
    </source>
</evidence>
<dbReference type="InterPro" id="IPR017927">
    <property type="entry name" value="FAD-bd_FR_type"/>
</dbReference>
<dbReference type="PROSITE" id="PS51384">
    <property type="entry name" value="FAD_FR"/>
    <property type="match status" value="1"/>
</dbReference>
<dbReference type="InterPro" id="IPR039261">
    <property type="entry name" value="FNR_nucleotide-bd"/>
</dbReference>
<evidence type="ECO:0000256" key="10">
    <source>
        <dbReference type="ARBA" id="ARBA00022827"/>
    </source>
</evidence>
<evidence type="ECO:0000256" key="7">
    <source>
        <dbReference type="ARBA" id="ARBA00022630"/>
    </source>
</evidence>
<evidence type="ECO:0000256" key="6">
    <source>
        <dbReference type="ARBA" id="ARBA00022485"/>
    </source>
</evidence>
<keyword evidence="14" id="KW-0408">Iron</keyword>
<evidence type="ECO:0000313" key="20">
    <source>
        <dbReference type="EMBL" id="KAF2117145.1"/>
    </source>
</evidence>
<dbReference type="Gene3D" id="3.40.50.970">
    <property type="match status" value="1"/>
</dbReference>
<dbReference type="Gene3D" id="2.40.30.10">
    <property type="entry name" value="Translation factors"/>
    <property type="match status" value="1"/>
</dbReference>
<evidence type="ECO:0000259" key="19">
    <source>
        <dbReference type="PROSITE" id="PS51384"/>
    </source>
</evidence>
<dbReference type="FunFam" id="3.40.50.920:FF:000007">
    <property type="entry name" value="Pyruvate:ferredoxin (Flavodoxin) oxidoreductase"/>
    <property type="match status" value="1"/>
</dbReference>
<keyword evidence="8" id="KW-0288">FMN</keyword>
<dbReference type="GO" id="GO:0004783">
    <property type="term" value="F:sulfite reductase (NADPH) activity"/>
    <property type="evidence" value="ECO:0007669"/>
    <property type="project" value="UniProtKB-EC"/>
</dbReference>
<accession>A0A6A5ZD58</accession>
<dbReference type="EC" id="1.8.1.2" evidence="4"/>
<evidence type="ECO:0000256" key="18">
    <source>
        <dbReference type="SAM" id="MobiDB-lite"/>
    </source>
</evidence>
<keyword evidence="9" id="KW-0479">Metal-binding</keyword>
<keyword evidence="15" id="KW-0411">Iron-sulfur</keyword>
<dbReference type="SUPFAM" id="SSF53323">
    <property type="entry name" value="Pyruvate-ferredoxin oxidoreductase, PFOR, domain III"/>
    <property type="match status" value="1"/>
</dbReference>
<dbReference type="Gene3D" id="3.40.920.10">
    <property type="entry name" value="Pyruvate-ferredoxin oxidoreductase, PFOR, domain III"/>
    <property type="match status" value="1"/>
</dbReference>
<name>A0A6A5ZD58_9PLEO</name>
<comment type="cofactor">
    <cofactor evidence="1">
        <name>FMN</name>
        <dbReference type="ChEBI" id="CHEBI:58210"/>
    </cofactor>
</comment>
<dbReference type="SUPFAM" id="SSF52343">
    <property type="entry name" value="Ferredoxin reductase-like, C-terminal NADP-linked domain"/>
    <property type="match status" value="1"/>
</dbReference>
<dbReference type="InterPro" id="IPR001433">
    <property type="entry name" value="OxRdtase_FAD/NAD-bd"/>
</dbReference>
<dbReference type="Gene3D" id="3.40.50.920">
    <property type="match status" value="1"/>
</dbReference>
<feature type="domain" description="FAD-binding FR-type" evidence="19">
    <location>
        <begin position="689"/>
        <end position="920"/>
    </location>
</feature>
<evidence type="ECO:0000256" key="3">
    <source>
        <dbReference type="ARBA" id="ARBA00004774"/>
    </source>
</evidence>
<dbReference type="Pfam" id="PF01558">
    <property type="entry name" value="POR"/>
    <property type="match status" value="1"/>
</dbReference>
<feature type="region of interest" description="Disordered" evidence="18">
    <location>
        <begin position="1"/>
        <end position="28"/>
    </location>
</feature>
<comment type="function">
    <text evidence="17">This enzyme catalyzes the 6-electron reduction of sulfite to sulfide. This is one of several activities required for the biosynthesis of L-cysteine from sulfate.</text>
</comment>
<sequence length="1080" mass="119658">MHFQQAESAGPGADQKSPNAPKKFTEKSSSLPFGQNILLDSISGPTYLTAQTLVQQVAYTLSDKIFAYSAETFDLDVAVKDWLEKGEKNAFGYATGVSSLETRTGAGAIALGYIFSKDFDLKKRHIPQSIVASSSTLNYLRPSLDQLALLYSVANPLTAHIAAVDYTSAGLVTDYVSSLTLAEELGLGLVCSPSVFETQHMSLFATLLSSVLPTIHTYDGLSVGRETARLVDTLDQTRLHNSYEAVLKAVSEVDKKHSDNEGRVVRLLQAFNDELGEDYRLFDYYGHEEPETVLVVFGTIEASLTAQVATALARDGDKLGVVNVRVYRPFVEEAFLEVLPKSTRNVSVLGQVKDEAAVFDSAEFSRLYADVLVALQFSFDRNVEVTDLKYSREQVWTPSNILDVFQQIYGEKTQSEEVRSYVDILNTADVRQYTFWNLDESPSVNAPAVLGKLLSSDSAKNVFVRSGHDNLVRGGVVRTDIRNADYTVEAPYSVEQADVTFVGDETLLKEFDVLNSVKCDSSLIVKLSGAKDEDIEKRLSPALRKALVGKDVELFVLDPTLSESVIEDPALETYLSQLAFLKIAREDLLSSGLPKLAAINGSQETFDKLVGELETALREIDVPVGWASPEEEVQPLQLPSDINVNSFSAFDRIEPEPPSLLKSWAVAAKGLAFKEAFGTKIALRPDLGIKTFVSHVKEHRRLTPLTYDRNIFHIEFDLGDSGLKYAIGEALGIHAENDKSEVEEFIKFYGLNPDEVVEVPSREDPNVLVNRTVYQSLLQNVDIFGRPPKRFYEALAEFADDEAEKNALRALGGPEGAGEFKRRAEVDTVTYADILLEFPSAHPAFHDIVRIVNPMKRREYSIASSQHVTPTSVALLIVTVNWVDPKGRDRFGQATKYLNGLNVGSSVTVSVKPSVMKLPPKTTAPIIMAGLGTGLAPFRAFVQERAFQKQQGHDIGEVLLYMGSRHQREEYLYGEEWEAYQDAGIITLLGRAFSRDQPQKIYIQDRMRQTLGDIRSAYLQQEGSFYLCGPTWPVPDVTAVLQEAVEVQHAATHGKGGKKVDSRREIETLKEAQRYVLEVY</sequence>
<reference evidence="20" key="1">
    <citation type="journal article" date="2020" name="Stud. Mycol.">
        <title>101 Dothideomycetes genomes: a test case for predicting lifestyles and emergence of pathogens.</title>
        <authorList>
            <person name="Haridas S."/>
            <person name="Albert R."/>
            <person name="Binder M."/>
            <person name="Bloem J."/>
            <person name="Labutti K."/>
            <person name="Salamov A."/>
            <person name="Andreopoulos B."/>
            <person name="Baker S."/>
            <person name="Barry K."/>
            <person name="Bills G."/>
            <person name="Bluhm B."/>
            <person name="Cannon C."/>
            <person name="Castanera R."/>
            <person name="Culley D."/>
            <person name="Daum C."/>
            <person name="Ezra D."/>
            <person name="Gonzalez J."/>
            <person name="Henrissat B."/>
            <person name="Kuo A."/>
            <person name="Liang C."/>
            <person name="Lipzen A."/>
            <person name="Lutzoni F."/>
            <person name="Magnuson J."/>
            <person name="Mondo S."/>
            <person name="Nolan M."/>
            <person name="Ohm R."/>
            <person name="Pangilinan J."/>
            <person name="Park H.-J."/>
            <person name="Ramirez L."/>
            <person name="Alfaro M."/>
            <person name="Sun H."/>
            <person name="Tritt A."/>
            <person name="Yoshinaga Y."/>
            <person name="Zwiers L.-H."/>
            <person name="Turgeon B."/>
            <person name="Goodwin S."/>
            <person name="Spatafora J."/>
            <person name="Crous P."/>
            <person name="Grigoriev I."/>
        </authorList>
    </citation>
    <scope>NUCLEOTIDE SEQUENCE</scope>
    <source>
        <strain evidence="20">CBS 627.86</strain>
    </source>
</reference>
<gene>
    <name evidence="20" type="ORF">BDV96DRAFT_571639</name>
</gene>
<keyword evidence="6" id="KW-0004">4Fe-4S</keyword>
<dbReference type="InterPro" id="IPR009014">
    <property type="entry name" value="Transketo_C/PFOR_II"/>
</dbReference>
<dbReference type="InterPro" id="IPR023173">
    <property type="entry name" value="NADPH_Cyt_P450_Rdtase_alpha"/>
</dbReference>
<dbReference type="InterPro" id="IPR019752">
    <property type="entry name" value="Pyrv/ketoisovalerate_OxRed_cat"/>
</dbReference>
<dbReference type="Pfam" id="PF00667">
    <property type="entry name" value="FAD_binding_1"/>
    <property type="match status" value="1"/>
</dbReference>
<comment type="catalytic activity">
    <reaction evidence="16">
        <text>hydrogen sulfide + 3 NADP(+) + 3 H2O = sulfite + 3 NADPH + 4 H(+)</text>
        <dbReference type="Rhea" id="RHEA:13801"/>
        <dbReference type="ChEBI" id="CHEBI:15377"/>
        <dbReference type="ChEBI" id="CHEBI:15378"/>
        <dbReference type="ChEBI" id="CHEBI:17359"/>
        <dbReference type="ChEBI" id="CHEBI:29919"/>
        <dbReference type="ChEBI" id="CHEBI:57783"/>
        <dbReference type="ChEBI" id="CHEBI:58349"/>
        <dbReference type="EC" id="1.8.1.2"/>
    </reaction>
</comment>
<comment type="cofactor">
    <cofactor evidence="2">
        <name>FAD</name>
        <dbReference type="ChEBI" id="CHEBI:57692"/>
    </cofactor>
</comment>
<dbReference type="FunFam" id="3.40.50.80:FF:000011">
    <property type="entry name" value="Sulfite reductase flavoprotein component"/>
    <property type="match status" value="1"/>
</dbReference>
<evidence type="ECO:0000256" key="5">
    <source>
        <dbReference type="ARBA" id="ARBA00022448"/>
    </source>
</evidence>
<dbReference type="InterPro" id="IPR003097">
    <property type="entry name" value="CysJ-like_FAD-binding"/>
</dbReference>
<comment type="pathway">
    <text evidence="3">Sulfur metabolism; hydrogen sulfide biosynthesis; hydrogen sulfide from sulfite (NADPH route): step 1/1.</text>
</comment>
<keyword evidence="10" id="KW-0274">FAD</keyword>
<evidence type="ECO:0000256" key="15">
    <source>
        <dbReference type="ARBA" id="ARBA00023014"/>
    </source>
</evidence>
<dbReference type="GO" id="GO:0046872">
    <property type="term" value="F:metal ion binding"/>
    <property type="evidence" value="ECO:0007669"/>
    <property type="project" value="UniProtKB-KW"/>
</dbReference>
<dbReference type="Pfam" id="PF00175">
    <property type="entry name" value="NAD_binding_1"/>
    <property type="match status" value="1"/>
</dbReference>
<dbReference type="PANTHER" id="PTHR19384">
    <property type="entry name" value="NITRIC OXIDE SYNTHASE-RELATED"/>
    <property type="match status" value="1"/>
</dbReference>
<evidence type="ECO:0000256" key="2">
    <source>
        <dbReference type="ARBA" id="ARBA00001974"/>
    </source>
</evidence>
<evidence type="ECO:0000256" key="4">
    <source>
        <dbReference type="ARBA" id="ARBA00012604"/>
    </source>
</evidence>
<keyword evidence="12" id="KW-0249">Electron transport</keyword>
<dbReference type="PANTHER" id="PTHR19384:SF109">
    <property type="entry name" value="SULFITE REDUCTASE [NADPH] FLAVOPROTEIN COMPONENT"/>
    <property type="match status" value="1"/>
</dbReference>
<dbReference type="SUPFAM" id="SSF52922">
    <property type="entry name" value="TK C-terminal domain-like"/>
    <property type="match status" value="1"/>
</dbReference>
<dbReference type="GO" id="GO:0050660">
    <property type="term" value="F:flavin adenine dinucleotide binding"/>
    <property type="evidence" value="ECO:0007669"/>
    <property type="project" value="TreeGrafter"/>
</dbReference>
<evidence type="ECO:0000313" key="21">
    <source>
        <dbReference type="Proteomes" id="UP000799770"/>
    </source>
</evidence>
<dbReference type="GO" id="GO:0051539">
    <property type="term" value="F:4 iron, 4 sulfur cluster binding"/>
    <property type="evidence" value="ECO:0007669"/>
    <property type="project" value="UniProtKB-KW"/>
</dbReference>
<keyword evidence="5" id="KW-0813">Transport</keyword>
<protein>
    <recommendedName>
        <fullName evidence="4">assimilatory sulfite reductase (NADPH)</fullName>
        <ecNumber evidence="4">1.8.1.2</ecNumber>
    </recommendedName>
</protein>
<proteinExistence type="predicted"/>
<evidence type="ECO:0000256" key="1">
    <source>
        <dbReference type="ARBA" id="ARBA00001917"/>
    </source>
</evidence>
<keyword evidence="13" id="KW-0560">Oxidoreductase</keyword>
<dbReference type="Proteomes" id="UP000799770">
    <property type="component" value="Unassembled WGS sequence"/>
</dbReference>
<keyword evidence="7" id="KW-0285">Flavoprotein</keyword>
<dbReference type="InterPro" id="IPR002869">
    <property type="entry name" value="Pyrv_flavodox_OxRed_cen"/>
</dbReference>
<evidence type="ECO:0000256" key="8">
    <source>
        <dbReference type="ARBA" id="ARBA00022643"/>
    </source>
</evidence>
<dbReference type="GO" id="GO:0016903">
    <property type="term" value="F:oxidoreductase activity, acting on the aldehyde or oxo group of donors"/>
    <property type="evidence" value="ECO:0007669"/>
    <property type="project" value="InterPro"/>
</dbReference>
<organism evidence="20 21">
    <name type="scientific">Lophiotrema nucula</name>
    <dbReference type="NCBI Taxonomy" id="690887"/>
    <lineage>
        <taxon>Eukaryota</taxon>
        <taxon>Fungi</taxon>
        <taxon>Dikarya</taxon>
        <taxon>Ascomycota</taxon>
        <taxon>Pezizomycotina</taxon>
        <taxon>Dothideomycetes</taxon>
        <taxon>Pleosporomycetidae</taxon>
        <taxon>Pleosporales</taxon>
        <taxon>Lophiotremataceae</taxon>
        <taxon>Lophiotrema</taxon>
    </lineage>
</organism>
<evidence type="ECO:0000256" key="12">
    <source>
        <dbReference type="ARBA" id="ARBA00022982"/>
    </source>
</evidence>
<dbReference type="FunFam" id="3.40.50.970:FF:000052">
    <property type="entry name" value="Sulfite reductase [NADPH] flavoprotein component"/>
    <property type="match status" value="1"/>
</dbReference>
<dbReference type="PRINTS" id="PR00371">
    <property type="entry name" value="FPNCR"/>
</dbReference>
<dbReference type="Gene3D" id="3.40.50.80">
    <property type="entry name" value="Nucleotide-binding domain of ferredoxin-NADP reductase (FNR) module"/>
    <property type="match status" value="1"/>
</dbReference>
<dbReference type="CDD" id="cd06207">
    <property type="entry name" value="CyPoR_like"/>
    <property type="match status" value="1"/>
</dbReference>
<dbReference type="GO" id="GO:0010181">
    <property type="term" value="F:FMN binding"/>
    <property type="evidence" value="ECO:0007669"/>
    <property type="project" value="TreeGrafter"/>
</dbReference>
<dbReference type="EMBL" id="ML977319">
    <property type="protein sequence ID" value="KAF2117145.1"/>
    <property type="molecule type" value="Genomic_DNA"/>
</dbReference>
<evidence type="ECO:0000256" key="16">
    <source>
        <dbReference type="ARBA" id="ARBA00052219"/>
    </source>
</evidence>
<dbReference type="FunFam" id="1.20.990.10:FF:000010">
    <property type="entry name" value="Sulfite reductase [NADPH] flavoprotein component"/>
    <property type="match status" value="1"/>
</dbReference>
<dbReference type="AlphaFoldDB" id="A0A6A5ZD58"/>
<dbReference type="GO" id="GO:0005829">
    <property type="term" value="C:cytosol"/>
    <property type="evidence" value="ECO:0007669"/>
    <property type="project" value="TreeGrafter"/>
</dbReference>
<evidence type="ECO:0000256" key="11">
    <source>
        <dbReference type="ARBA" id="ARBA00022857"/>
    </source>
</evidence>
<evidence type="ECO:0000256" key="9">
    <source>
        <dbReference type="ARBA" id="ARBA00022723"/>
    </source>
</evidence>
<dbReference type="OrthoDB" id="1856718at2759"/>